<dbReference type="SUPFAM" id="SSF63882">
    <property type="entry name" value="MoeA N-terminal region -like"/>
    <property type="match status" value="1"/>
</dbReference>
<dbReference type="GeneID" id="76730936"/>
<proteinExistence type="predicted"/>
<evidence type="ECO:0000256" key="2">
    <source>
        <dbReference type="ARBA" id="ARBA00023150"/>
    </source>
</evidence>
<name>A0AAX3E6B0_9EURY</name>
<dbReference type="Gene3D" id="3.40.980.10">
    <property type="entry name" value="MoaB/Mog-like domain"/>
    <property type="match status" value="1"/>
</dbReference>
<dbReference type="EMBL" id="CP109831">
    <property type="protein sequence ID" value="UYU17754.1"/>
    <property type="molecule type" value="Genomic_DNA"/>
</dbReference>
<dbReference type="NCBIfam" id="TIGR00177">
    <property type="entry name" value="molyb_syn"/>
    <property type="match status" value="1"/>
</dbReference>
<evidence type="ECO:0000256" key="3">
    <source>
        <dbReference type="SAM" id="MobiDB-lite"/>
    </source>
</evidence>
<dbReference type="PANTHER" id="PTHR10192:SF16">
    <property type="entry name" value="MOLYBDOPTERIN MOLYBDENUMTRANSFERASE"/>
    <property type="match status" value="1"/>
</dbReference>
<gene>
    <name evidence="5" type="ORF">OH143_08550</name>
</gene>
<dbReference type="GO" id="GO:0005829">
    <property type="term" value="C:cytosol"/>
    <property type="evidence" value="ECO:0007669"/>
    <property type="project" value="TreeGrafter"/>
</dbReference>
<evidence type="ECO:0000313" key="5">
    <source>
        <dbReference type="EMBL" id="UYU17754.1"/>
    </source>
</evidence>
<dbReference type="Proteomes" id="UP001156196">
    <property type="component" value="Chromosome"/>
</dbReference>
<protein>
    <submittedName>
        <fullName evidence="5">Molybdopterin-binding protein</fullName>
    </submittedName>
</protein>
<dbReference type="SMART" id="SM00852">
    <property type="entry name" value="MoCF_biosynth"/>
    <property type="match status" value="1"/>
</dbReference>
<dbReference type="KEGG" id="msum:OH143_08550"/>
<organism evidence="5 6">
    <name type="scientific">Methanoculleus submarinus</name>
    <dbReference type="NCBI Taxonomy" id="204050"/>
    <lineage>
        <taxon>Archaea</taxon>
        <taxon>Methanobacteriati</taxon>
        <taxon>Methanobacteriota</taxon>
        <taxon>Stenosarchaea group</taxon>
        <taxon>Methanomicrobia</taxon>
        <taxon>Methanomicrobiales</taxon>
        <taxon>Methanomicrobiaceae</taxon>
        <taxon>Methanoculleus</taxon>
    </lineage>
</organism>
<dbReference type="InterPro" id="IPR005110">
    <property type="entry name" value="MoeA_linker/N"/>
</dbReference>
<evidence type="ECO:0000256" key="1">
    <source>
        <dbReference type="ARBA" id="ARBA00005046"/>
    </source>
</evidence>
<dbReference type="SUPFAM" id="SSF63867">
    <property type="entry name" value="MoeA C-terminal domain-like"/>
    <property type="match status" value="1"/>
</dbReference>
<dbReference type="Pfam" id="PF03454">
    <property type="entry name" value="MoeA_C"/>
    <property type="match status" value="1"/>
</dbReference>
<dbReference type="InterPro" id="IPR038987">
    <property type="entry name" value="MoeA-like"/>
</dbReference>
<dbReference type="SUPFAM" id="SSF53218">
    <property type="entry name" value="Molybdenum cofactor biosynthesis proteins"/>
    <property type="match status" value="1"/>
</dbReference>
<dbReference type="CDD" id="cd00887">
    <property type="entry name" value="MoeA"/>
    <property type="match status" value="1"/>
</dbReference>
<evidence type="ECO:0000259" key="4">
    <source>
        <dbReference type="SMART" id="SM00852"/>
    </source>
</evidence>
<dbReference type="Pfam" id="PF03453">
    <property type="entry name" value="MoeA_N"/>
    <property type="match status" value="1"/>
</dbReference>
<dbReference type="PANTHER" id="PTHR10192">
    <property type="entry name" value="MOLYBDOPTERIN BIOSYNTHESIS PROTEIN"/>
    <property type="match status" value="1"/>
</dbReference>
<dbReference type="InterPro" id="IPR036688">
    <property type="entry name" value="MoeA_C_domain_IV_sf"/>
</dbReference>
<keyword evidence="2" id="KW-0501">Molybdenum cofactor biosynthesis</keyword>
<dbReference type="InterPro" id="IPR036135">
    <property type="entry name" value="MoeA_linker/N_sf"/>
</dbReference>
<evidence type="ECO:0000313" key="6">
    <source>
        <dbReference type="Proteomes" id="UP001156196"/>
    </source>
</evidence>
<feature type="domain" description="MoaB/Mog" evidence="4">
    <location>
        <begin position="168"/>
        <end position="305"/>
    </location>
</feature>
<dbReference type="InterPro" id="IPR005111">
    <property type="entry name" value="MoeA_C_domain_IV"/>
</dbReference>
<dbReference type="AlphaFoldDB" id="A0AAX3E6B0"/>
<feature type="region of interest" description="Disordered" evidence="3">
    <location>
        <begin position="388"/>
        <end position="418"/>
    </location>
</feature>
<dbReference type="GO" id="GO:0006777">
    <property type="term" value="P:Mo-molybdopterin cofactor biosynthetic process"/>
    <property type="evidence" value="ECO:0007669"/>
    <property type="project" value="UniProtKB-KW"/>
</dbReference>
<dbReference type="Pfam" id="PF00994">
    <property type="entry name" value="MoCF_biosynth"/>
    <property type="match status" value="1"/>
</dbReference>
<comment type="pathway">
    <text evidence="1">Cofactor biosynthesis; molybdopterin biosynthesis.</text>
</comment>
<dbReference type="GO" id="GO:0061599">
    <property type="term" value="F:molybdopterin molybdotransferase activity"/>
    <property type="evidence" value="ECO:0007669"/>
    <property type="project" value="TreeGrafter"/>
</dbReference>
<dbReference type="Gene3D" id="2.40.340.10">
    <property type="entry name" value="MoeA, C-terminal, domain IV"/>
    <property type="match status" value="1"/>
</dbReference>
<feature type="compositionally biased region" description="Basic and acidic residues" evidence="3">
    <location>
        <begin position="407"/>
        <end position="418"/>
    </location>
</feature>
<dbReference type="Gene3D" id="3.90.105.10">
    <property type="entry name" value="Molybdopterin biosynthesis moea protein, domain 2"/>
    <property type="match status" value="1"/>
</dbReference>
<keyword evidence="6" id="KW-1185">Reference proteome</keyword>
<dbReference type="InterPro" id="IPR001453">
    <property type="entry name" value="MoaB/Mog_dom"/>
</dbReference>
<dbReference type="GeneID" id="4847314"/>
<dbReference type="RefSeq" id="WP_011843212.1">
    <property type="nucleotide sequence ID" value="NZ_CP109831.1"/>
</dbReference>
<reference evidence="5" key="1">
    <citation type="submission" date="2022-10" db="EMBL/GenBank/DDBJ databases">
        <title>Complete genome of Methanoculleus submarinus DSM 15122.</title>
        <authorList>
            <person name="Chen S.-C."/>
            <person name="Lai S.-J."/>
            <person name="You Y.-T."/>
        </authorList>
    </citation>
    <scope>NUCLEOTIDE SEQUENCE</scope>
    <source>
        <strain evidence="5">DSM 15122</strain>
    </source>
</reference>
<accession>A0AAX3E6B0</accession>
<dbReference type="InterPro" id="IPR036425">
    <property type="entry name" value="MoaB/Mog-like_dom_sf"/>
</dbReference>
<dbReference type="Gene3D" id="2.170.190.11">
    <property type="entry name" value="Molybdopterin biosynthesis moea protein, domain 3"/>
    <property type="match status" value="1"/>
</dbReference>
<sequence length="418" mass="43775">MVRQRLASKPLAEVREVMRSAFPTPGRTVTLPVADTAGRMTAKPVYSLLTVPEADIAARDGFAVESRETAGASAANPVGLENPQRVNTGNAIPAGYDAVVMIEDVAGRDGAWSTRKAVIPGEHLHPRGTEIRQGDQILPAGHRIRPCDIGALLSYGIAAIDVREVRVGLIPTGSELVLAGELPGPGGAVESNTAAAAALLGEAGSTCTRYGIVRDDPALLREAVEKGIRDNDLLLISAGSSAGTRDFTAGVIGDLGEVLVHGIAMKPGEPAIIGRIDGKPAIGLPGYPIAAQTAVRELALPLLVAWGFHPPPAERLRARLDRMVTSDPGYDEFVLLAVSRAGDRYAATPLPRGGGTQMAMVRANAYLHVPRGTSGICEGTEIEVLLTGPGREADEISEPAPKRPVQVRKESLPVKDDT</sequence>